<evidence type="ECO:0000313" key="2">
    <source>
        <dbReference type="Proteomes" id="UP000618382"/>
    </source>
</evidence>
<reference evidence="1 2" key="1">
    <citation type="submission" date="2021-01" db="EMBL/GenBank/DDBJ databases">
        <title>Whole genome shotgun sequence of Cellulomonas oligotrophica NBRC 109435.</title>
        <authorList>
            <person name="Komaki H."/>
            <person name="Tamura T."/>
        </authorList>
    </citation>
    <scope>NUCLEOTIDE SEQUENCE [LARGE SCALE GENOMIC DNA]</scope>
    <source>
        <strain evidence="1 2">NBRC 109435</strain>
    </source>
</reference>
<protein>
    <recommendedName>
        <fullName evidence="3">DNA-binding domain-containing protein</fullName>
    </recommendedName>
</protein>
<organism evidence="1 2">
    <name type="scientific">Cellulomonas oligotrophica</name>
    <dbReference type="NCBI Taxonomy" id="931536"/>
    <lineage>
        <taxon>Bacteria</taxon>
        <taxon>Bacillati</taxon>
        <taxon>Actinomycetota</taxon>
        <taxon>Actinomycetes</taxon>
        <taxon>Micrococcales</taxon>
        <taxon>Cellulomonadaceae</taxon>
        <taxon>Cellulomonas</taxon>
    </lineage>
</organism>
<comment type="caution">
    <text evidence="1">The sequence shown here is derived from an EMBL/GenBank/DDBJ whole genome shotgun (WGS) entry which is preliminary data.</text>
</comment>
<sequence length="47" mass="5190">MSHANAPLTPAGTLRLVRRCESRPIAHVAAEAGISRQCLSKWKARYD</sequence>
<dbReference type="EMBL" id="BONN01000018">
    <property type="protein sequence ID" value="GIG34506.1"/>
    <property type="molecule type" value="Genomic_DNA"/>
</dbReference>
<proteinExistence type="predicted"/>
<gene>
    <name evidence="1" type="ORF">Col01nite_36650</name>
</gene>
<accession>A0ABQ4DFJ8</accession>
<evidence type="ECO:0000313" key="1">
    <source>
        <dbReference type="EMBL" id="GIG34506.1"/>
    </source>
</evidence>
<keyword evidence="2" id="KW-1185">Reference proteome</keyword>
<name>A0ABQ4DFJ8_9CELL</name>
<evidence type="ECO:0008006" key="3">
    <source>
        <dbReference type="Google" id="ProtNLM"/>
    </source>
</evidence>
<dbReference type="Proteomes" id="UP000618382">
    <property type="component" value="Unassembled WGS sequence"/>
</dbReference>